<reference evidence="2 3" key="1">
    <citation type="journal article" date="2015" name="Proc. Natl. Acad. Sci. U.S.A.">
        <title>The resurrection genome of Boea hygrometrica: A blueprint for survival of dehydration.</title>
        <authorList>
            <person name="Xiao L."/>
            <person name="Yang G."/>
            <person name="Zhang L."/>
            <person name="Yang X."/>
            <person name="Zhao S."/>
            <person name="Ji Z."/>
            <person name="Zhou Q."/>
            <person name="Hu M."/>
            <person name="Wang Y."/>
            <person name="Chen M."/>
            <person name="Xu Y."/>
            <person name="Jin H."/>
            <person name="Xiao X."/>
            <person name="Hu G."/>
            <person name="Bao F."/>
            <person name="Hu Y."/>
            <person name="Wan P."/>
            <person name="Li L."/>
            <person name="Deng X."/>
            <person name="Kuang T."/>
            <person name="Xiang C."/>
            <person name="Zhu J.K."/>
            <person name="Oliver M.J."/>
            <person name="He Y."/>
        </authorList>
    </citation>
    <scope>NUCLEOTIDE SEQUENCE [LARGE SCALE GENOMIC DNA]</scope>
    <source>
        <strain evidence="3">cv. XS01</strain>
    </source>
</reference>
<dbReference type="EMBL" id="KQ993037">
    <property type="protein sequence ID" value="KZV49473.1"/>
    <property type="molecule type" value="Genomic_DNA"/>
</dbReference>
<proteinExistence type="predicted"/>
<feature type="compositionally biased region" description="Basic residues" evidence="1">
    <location>
        <begin position="223"/>
        <end position="233"/>
    </location>
</feature>
<sequence>MGATHSSQHTAPDAKHSSTRCYPTHEMWELPTPLIVANRSQQRDEVYGSYPLVLNRHTDKMTNTEHMQRIKAYIATRIITHAQSKAAKQAHTHTSSLLSYNYHKAVPSNIDVTPAKPNTDTNSGTIAQKLRIWSYKLNQICPTLLTQQKALRKSQGRILTLTQQATSMADKIRRLCKHTREGRCLRTPLQLHASLQKAAPNEASQQEESSATTHTSVGAIYRRQSKKIRFGEQ</sequence>
<feature type="compositionally biased region" description="Polar residues" evidence="1">
    <location>
        <begin position="202"/>
        <end position="216"/>
    </location>
</feature>
<dbReference type="Proteomes" id="UP000250235">
    <property type="component" value="Unassembled WGS sequence"/>
</dbReference>
<evidence type="ECO:0000313" key="2">
    <source>
        <dbReference type="EMBL" id="KZV49473.1"/>
    </source>
</evidence>
<dbReference type="AlphaFoldDB" id="A0A2Z7CRR6"/>
<accession>A0A2Z7CRR6</accession>
<gene>
    <name evidence="2" type="ORF">F511_27526</name>
</gene>
<keyword evidence="3" id="KW-1185">Reference proteome</keyword>
<evidence type="ECO:0000313" key="3">
    <source>
        <dbReference type="Proteomes" id="UP000250235"/>
    </source>
</evidence>
<evidence type="ECO:0000256" key="1">
    <source>
        <dbReference type="SAM" id="MobiDB-lite"/>
    </source>
</evidence>
<name>A0A2Z7CRR6_9LAMI</name>
<feature type="region of interest" description="Disordered" evidence="1">
    <location>
        <begin position="196"/>
        <end position="233"/>
    </location>
</feature>
<organism evidence="2 3">
    <name type="scientific">Dorcoceras hygrometricum</name>
    <dbReference type="NCBI Taxonomy" id="472368"/>
    <lineage>
        <taxon>Eukaryota</taxon>
        <taxon>Viridiplantae</taxon>
        <taxon>Streptophyta</taxon>
        <taxon>Embryophyta</taxon>
        <taxon>Tracheophyta</taxon>
        <taxon>Spermatophyta</taxon>
        <taxon>Magnoliopsida</taxon>
        <taxon>eudicotyledons</taxon>
        <taxon>Gunneridae</taxon>
        <taxon>Pentapetalae</taxon>
        <taxon>asterids</taxon>
        <taxon>lamiids</taxon>
        <taxon>Lamiales</taxon>
        <taxon>Gesneriaceae</taxon>
        <taxon>Didymocarpoideae</taxon>
        <taxon>Trichosporeae</taxon>
        <taxon>Loxocarpinae</taxon>
        <taxon>Dorcoceras</taxon>
    </lineage>
</organism>
<protein>
    <submittedName>
        <fullName evidence="2">Protein tipD</fullName>
    </submittedName>
</protein>